<dbReference type="InterPro" id="IPR032675">
    <property type="entry name" value="LRR_dom_sf"/>
</dbReference>
<dbReference type="SUPFAM" id="SSF52058">
    <property type="entry name" value="L domain-like"/>
    <property type="match status" value="1"/>
</dbReference>
<dbReference type="EMBL" id="CATOUU010000103">
    <property type="protein sequence ID" value="CAI9916399.1"/>
    <property type="molecule type" value="Genomic_DNA"/>
</dbReference>
<keyword evidence="1" id="KW-0433">Leucine-rich repeat</keyword>
<sequence length="302" mass="35303">MIRKYKKNIVKQTKFNFKTLKFDLISAKLEIRQDKELQRLDFIQDLKITDLQIQQCQTVILDHLNINSQKISITMCNLQNISGIESLTDCKQLNMYDNVIEDINPVRNLLNLKSFLFANNRITDLRPISKLLNIQHLILQANQLTDISPLQNLLNLSWLDVTKNKIIDLSPLRELGKITVFECEQNQILDVSSLSANDFKILNVKNNFITDFSPLQHQFRFGLYQIESQTPPSTAQKLFQKRITFINQMTFKRQQTKQQTNLGTKMNRTKQLIRNYISEMEQSSNYLIQRAIFAIKSDCADQ</sequence>
<dbReference type="Pfam" id="PF12799">
    <property type="entry name" value="LRR_4"/>
    <property type="match status" value="1"/>
</dbReference>
<keyword evidence="2" id="KW-0677">Repeat</keyword>
<dbReference type="InterPro" id="IPR001611">
    <property type="entry name" value="Leu-rich_rpt"/>
</dbReference>
<gene>
    <name evidence="3" type="ORF">HINF_LOCUS4044</name>
    <name evidence="4" type="ORF">HINF_LOCUS71396</name>
</gene>
<keyword evidence="5" id="KW-1185">Reference proteome</keyword>
<dbReference type="EMBL" id="CAXDID020000549">
    <property type="protein sequence ID" value="CAL6101869.1"/>
    <property type="molecule type" value="Genomic_DNA"/>
</dbReference>
<comment type="caution">
    <text evidence="3">The sequence shown here is derived from an EMBL/GenBank/DDBJ whole genome shotgun (WGS) entry which is preliminary data.</text>
</comment>
<organism evidence="3">
    <name type="scientific">Hexamita inflata</name>
    <dbReference type="NCBI Taxonomy" id="28002"/>
    <lineage>
        <taxon>Eukaryota</taxon>
        <taxon>Metamonada</taxon>
        <taxon>Diplomonadida</taxon>
        <taxon>Hexamitidae</taxon>
        <taxon>Hexamitinae</taxon>
        <taxon>Hexamita</taxon>
    </lineage>
</organism>
<dbReference type="InterPro" id="IPR050836">
    <property type="entry name" value="SDS22/Internalin_LRR"/>
</dbReference>
<evidence type="ECO:0000313" key="5">
    <source>
        <dbReference type="Proteomes" id="UP001642409"/>
    </source>
</evidence>
<dbReference type="Gene3D" id="3.80.10.10">
    <property type="entry name" value="Ribonuclease Inhibitor"/>
    <property type="match status" value="1"/>
</dbReference>
<protein>
    <submittedName>
        <fullName evidence="3">Uncharacterized protein</fullName>
    </submittedName>
</protein>
<reference evidence="4 5" key="2">
    <citation type="submission" date="2024-07" db="EMBL/GenBank/DDBJ databases">
        <authorList>
            <person name="Akdeniz Z."/>
        </authorList>
    </citation>
    <scope>NUCLEOTIDE SEQUENCE [LARGE SCALE GENOMIC DNA]</scope>
</reference>
<accession>A0AA86NB22</accession>
<evidence type="ECO:0000256" key="1">
    <source>
        <dbReference type="ARBA" id="ARBA00022614"/>
    </source>
</evidence>
<reference evidence="3" key="1">
    <citation type="submission" date="2023-06" db="EMBL/GenBank/DDBJ databases">
        <authorList>
            <person name="Kurt Z."/>
        </authorList>
    </citation>
    <scope>NUCLEOTIDE SEQUENCE</scope>
</reference>
<dbReference type="Proteomes" id="UP001642409">
    <property type="component" value="Unassembled WGS sequence"/>
</dbReference>
<name>A0AA86NB22_9EUKA</name>
<evidence type="ECO:0000256" key="2">
    <source>
        <dbReference type="ARBA" id="ARBA00022737"/>
    </source>
</evidence>
<dbReference type="AlphaFoldDB" id="A0AA86NB22"/>
<dbReference type="PANTHER" id="PTHR46652">
    <property type="entry name" value="LEUCINE-RICH REPEAT AND IQ DOMAIN-CONTAINING PROTEIN 1-RELATED"/>
    <property type="match status" value="1"/>
</dbReference>
<evidence type="ECO:0000313" key="3">
    <source>
        <dbReference type="EMBL" id="CAI9916399.1"/>
    </source>
</evidence>
<dbReference type="InterPro" id="IPR025875">
    <property type="entry name" value="Leu-rich_rpt_4"/>
</dbReference>
<evidence type="ECO:0000313" key="4">
    <source>
        <dbReference type="EMBL" id="CAL6101869.1"/>
    </source>
</evidence>
<dbReference type="PANTHER" id="PTHR46652:SF3">
    <property type="entry name" value="LEUCINE-RICH REPEAT-CONTAINING PROTEIN 9"/>
    <property type="match status" value="1"/>
</dbReference>
<dbReference type="PROSITE" id="PS51450">
    <property type="entry name" value="LRR"/>
    <property type="match status" value="3"/>
</dbReference>
<proteinExistence type="predicted"/>